<name>A0A397G6X9_9GLOM</name>
<dbReference type="Proteomes" id="UP000266861">
    <property type="component" value="Unassembled WGS sequence"/>
</dbReference>
<protein>
    <submittedName>
        <fullName evidence="1">Uncharacterized protein</fullName>
    </submittedName>
</protein>
<gene>
    <name evidence="1" type="ORF">Glove_680g56</name>
</gene>
<accession>A0A397G6X9</accession>
<dbReference type="AlphaFoldDB" id="A0A397G6X9"/>
<comment type="caution">
    <text evidence="1">The sequence shown here is derived from an EMBL/GenBank/DDBJ whole genome shotgun (WGS) entry which is preliminary data.</text>
</comment>
<evidence type="ECO:0000313" key="2">
    <source>
        <dbReference type="Proteomes" id="UP000266861"/>
    </source>
</evidence>
<organism evidence="1 2">
    <name type="scientific">Diversispora epigaea</name>
    <dbReference type="NCBI Taxonomy" id="1348612"/>
    <lineage>
        <taxon>Eukaryota</taxon>
        <taxon>Fungi</taxon>
        <taxon>Fungi incertae sedis</taxon>
        <taxon>Mucoromycota</taxon>
        <taxon>Glomeromycotina</taxon>
        <taxon>Glomeromycetes</taxon>
        <taxon>Diversisporales</taxon>
        <taxon>Diversisporaceae</taxon>
        <taxon>Diversispora</taxon>
    </lineage>
</organism>
<reference evidence="1 2" key="1">
    <citation type="submission" date="2018-08" db="EMBL/GenBank/DDBJ databases">
        <title>Genome and evolution of the arbuscular mycorrhizal fungus Diversispora epigaea (formerly Glomus versiforme) and its bacterial endosymbionts.</title>
        <authorList>
            <person name="Sun X."/>
            <person name="Fei Z."/>
            <person name="Harrison M."/>
        </authorList>
    </citation>
    <scope>NUCLEOTIDE SEQUENCE [LARGE SCALE GENOMIC DNA]</scope>
    <source>
        <strain evidence="1 2">IT104</strain>
    </source>
</reference>
<sequence length="76" mass="9199">MYSGANDRTMKDLCFKTLNNFPLLYLPVFGIRMLDNYRWKFLDVYCVEDDLEKTNQKELELIHNMKQGELKYLRTI</sequence>
<keyword evidence="2" id="KW-1185">Reference proteome</keyword>
<evidence type="ECO:0000313" key="1">
    <source>
        <dbReference type="EMBL" id="RHZ45368.1"/>
    </source>
</evidence>
<proteinExistence type="predicted"/>
<dbReference type="EMBL" id="PQFF01000549">
    <property type="protein sequence ID" value="RHZ45368.1"/>
    <property type="molecule type" value="Genomic_DNA"/>
</dbReference>